<protein>
    <submittedName>
        <fullName evidence="1">Uncharacterized protein</fullName>
    </submittedName>
</protein>
<organism evidence="1 2">
    <name type="scientific">Gossypium arboreum</name>
    <name type="common">Tree cotton</name>
    <name type="synonym">Gossypium nanking</name>
    <dbReference type="NCBI Taxonomy" id="29729"/>
    <lineage>
        <taxon>Eukaryota</taxon>
        <taxon>Viridiplantae</taxon>
        <taxon>Streptophyta</taxon>
        <taxon>Embryophyta</taxon>
        <taxon>Tracheophyta</taxon>
        <taxon>Spermatophyta</taxon>
        <taxon>Magnoliopsida</taxon>
        <taxon>eudicotyledons</taxon>
        <taxon>Gunneridae</taxon>
        <taxon>Pentapetalae</taxon>
        <taxon>rosids</taxon>
        <taxon>malvids</taxon>
        <taxon>Malvales</taxon>
        <taxon>Malvaceae</taxon>
        <taxon>Malvoideae</taxon>
        <taxon>Gossypium</taxon>
    </lineage>
</organism>
<name>A0ABR0MQW4_GOSAR</name>
<accession>A0ABR0MQW4</accession>
<reference evidence="1 2" key="1">
    <citation type="submission" date="2023-03" db="EMBL/GenBank/DDBJ databases">
        <title>WGS of Gossypium arboreum.</title>
        <authorList>
            <person name="Yu D."/>
        </authorList>
    </citation>
    <scope>NUCLEOTIDE SEQUENCE [LARGE SCALE GENOMIC DNA]</scope>
    <source>
        <tissue evidence="1">Leaf</tissue>
    </source>
</reference>
<proteinExistence type="predicted"/>
<keyword evidence="2" id="KW-1185">Reference proteome</keyword>
<evidence type="ECO:0000313" key="2">
    <source>
        <dbReference type="Proteomes" id="UP001358586"/>
    </source>
</evidence>
<dbReference type="EMBL" id="JARKNE010000012">
    <property type="protein sequence ID" value="KAK5776364.1"/>
    <property type="molecule type" value="Genomic_DNA"/>
</dbReference>
<sequence length="144" mass="16095">MACNSLLGWSPGARKKNFMTLKFSWLSANFKKFSSTTTENELRWATPPGIGTRHFVLVLLVEVDSDVANGPLQDLRIPRRNKMALGSVKDNTNVIFPENMPPQVPNKNSHDLKFSDSTMAKKFGSAFQLPSCAIAINNIYVYFP</sequence>
<dbReference type="Proteomes" id="UP001358586">
    <property type="component" value="Chromosome 12"/>
</dbReference>
<gene>
    <name evidence="1" type="ORF">PVK06_044323</name>
</gene>
<comment type="caution">
    <text evidence="1">The sequence shown here is derived from an EMBL/GenBank/DDBJ whole genome shotgun (WGS) entry which is preliminary data.</text>
</comment>
<evidence type="ECO:0000313" key="1">
    <source>
        <dbReference type="EMBL" id="KAK5776364.1"/>
    </source>
</evidence>